<sequence length="141" mass="15810">MAHTTSDTSGEMSPTILKQIGKFTETLHKIHTFIEAQQDGNKIKKLFRQGEMSRLLKDCRTGLQQGLNFFKIESVNLLTNVETLQQEAEHRHQQVLDMIEILSDAAGSDKASSVFILFSMSMPNLVITFGTDKPGVCRVIQ</sequence>
<organism evidence="1 2">
    <name type="scientific">Mycena venus</name>
    <dbReference type="NCBI Taxonomy" id="2733690"/>
    <lineage>
        <taxon>Eukaryota</taxon>
        <taxon>Fungi</taxon>
        <taxon>Dikarya</taxon>
        <taxon>Basidiomycota</taxon>
        <taxon>Agaricomycotina</taxon>
        <taxon>Agaricomycetes</taxon>
        <taxon>Agaricomycetidae</taxon>
        <taxon>Agaricales</taxon>
        <taxon>Marasmiineae</taxon>
        <taxon>Mycenaceae</taxon>
        <taxon>Mycena</taxon>
    </lineage>
</organism>
<gene>
    <name evidence="1" type="ORF">MVEN_01593900</name>
</gene>
<dbReference type="EMBL" id="JACAZI010000013">
    <property type="protein sequence ID" value="KAF7345737.1"/>
    <property type="molecule type" value="Genomic_DNA"/>
</dbReference>
<proteinExistence type="predicted"/>
<evidence type="ECO:0000313" key="1">
    <source>
        <dbReference type="EMBL" id="KAF7345737.1"/>
    </source>
</evidence>
<dbReference type="InterPro" id="IPR059179">
    <property type="entry name" value="MLKL-like_MCAfunc"/>
</dbReference>
<dbReference type="OrthoDB" id="3022330at2759"/>
<comment type="caution">
    <text evidence="1">The sequence shown here is derived from an EMBL/GenBank/DDBJ whole genome shotgun (WGS) entry which is preliminary data.</text>
</comment>
<dbReference type="GO" id="GO:0007166">
    <property type="term" value="P:cell surface receptor signaling pathway"/>
    <property type="evidence" value="ECO:0007669"/>
    <property type="project" value="InterPro"/>
</dbReference>
<accession>A0A8H6XRC1</accession>
<dbReference type="AlphaFoldDB" id="A0A8H6XRC1"/>
<dbReference type="InterPro" id="IPR036537">
    <property type="entry name" value="Adaptor_Cbl_N_dom_sf"/>
</dbReference>
<evidence type="ECO:0000313" key="2">
    <source>
        <dbReference type="Proteomes" id="UP000620124"/>
    </source>
</evidence>
<reference evidence="1" key="1">
    <citation type="submission" date="2020-05" db="EMBL/GenBank/DDBJ databases">
        <title>Mycena genomes resolve the evolution of fungal bioluminescence.</title>
        <authorList>
            <person name="Tsai I.J."/>
        </authorList>
    </citation>
    <scope>NUCLEOTIDE SEQUENCE</scope>
    <source>
        <strain evidence="1">CCC161011</strain>
    </source>
</reference>
<keyword evidence="2" id="KW-1185">Reference proteome</keyword>
<name>A0A8H6XRC1_9AGAR</name>
<dbReference type="CDD" id="cd21037">
    <property type="entry name" value="MLKL_NTD"/>
    <property type="match status" value="1"/>
</dbReference>
<dbReference type="Gene3D" id="1.20.930.20">
    <property type="entry name" value="Adaptor protein Cbl, N-terminal domain"/>
    <property type="match status" value="1"/>
</dbReference>
<protein>
    <submittedName>
        <fullName evidence="1">Uncharacterized protein</fullName>
    </submittedName>
</protein>
<dbReference type="Proteomes" id="UP000620124">
    <property type="component" value="Unassembled WGS sequence"/>
</dbReference>